<dbReference type="Gene3D" id="2.40.10.10">
    <property type="entry name" value="Trypsin-like serine proteases"/>
    <property type="match status" value="1"/>
</dbReference>
<dbReference type="PRINTS" id="PR00722">
    <property type="entry name" value="CHYMOTRYPSIN"/>
</dbReference>
<dbReference type="Pfam" id="PF00089">
    <property type="entry name" value="Trypsin"/>
    <property type="match status" value="1"/>
</dbReference>
<feature type="domain" description="Peptidase S1" evidence="3">
    <location>
        <begin position="486"/>
        <end position="651"/>
    </location>
</feature>
<dbReference type="EMBL" id="BPLR01000775">
    <property type="protein sequence ID" value="GIY97394.1"/>
    <property type="molecule type" value="Genomic_DNA"/>
</dbReference>
<dbReference type="PANTHER" id="PTHR24260">
    <property type="match status" value="1"/>
</dbReference>
<dbReference type="InterPro" id="IPR001254">
    <property type="entry name" value="Trypsin_dom"/>
</dbReference>
<dbReference type="PROSITE" id="PS50240">
    <property type="entry name" value="TRYPSIN_DOM"/>
    <property type="match status" value="1"/>
</dbReference>
<evidence type="ECO:0000313" key="5">
    <source>
        <dbReference type="Proteomes" id="UP001054945"/>
    </source>
</evidence>
<dbReference type="Proteomes" id="UP001054945">
    <property type="component" value="Unassembled WGS sequence"/>
</dbReference>
<dbReference type="AlphaFoldDB" id="A0AAV4XTY3"/>
<name>A0AAV4XTY3_CAEEX</name>
<dbReference type="PANTHER" id="PTHR24260:SF136">
    <property type="entry name" value="GH08193P-RELATED"/>
    <property type="match status" value="1"/>
</dbReference>
<sequence>MLPRSNSTGLMCPFNKSSIRQCISCQEAGAREREAGAREREAGAREREAGAREREAGAREREAGAREREAGAREREAGAREREAGAREREARLVKEKPVLVKEKPYSCEREAEREAGAREREAGARKEKLVLVKEKPVLVKEKPVLVKEKPVLVKEKPVLVKEKPVLVKEKPVLVKEKPVLVKEKETDQGSYYEEPVVIGSLTKETKQKSDYEYEEPVVIGSLTKETKQKSDYEYEEPVVVEALILKHNREHVDPDMYNDYEYETPVVVEALIKKRQALHSKDDYHQNSYSKTSNPLVHLTKDLEGEGTDLDKMHEDKNSNNNVAGYARDAILLSKTDIQNLDIPAIEALALEDQDDLEDEQEQSEVEDSNEKNFNTNDDEIDAFNESGDLGSGIDLRSNSDIGRSFLPINKNILSLMSNVQGQERRKFKSCFTPKNEIGNCMPFQLCSISNIASNFEELLRHVCIIDEVFIGICCPEFPVETVRVDWGEFLESDVNTLDDNTTPRECETTVHYKGWRYVAMDGSVLIAKSSDKIFCGGALITEQYVLTAAHCTVRIPRNHILVRLGLPDSKKRPEPDYEVVEIKRHAGYNPRTMQNDLALLKLSRRVRLGNFRRLVCLPEEDSDFGESASLLRWRVSRRDWRCRILASNF</sequence>
<dbReference type="PROSITE" id="PS00134">
    <property type="entry name" value="TRYPSIN_HIS"/>
    <property type="match status" value="1"/>
</dbReference>
<dbReference type="InterPro" id="IPR009003">
    <property type="entry name" value="Peptidase_S1_PA"/>
</dbReference>
<dbReference type="FunFam" id="2.40.10.10:FF:000068">
    <property type="entry name" value="transmembrane protease serine 2"/>
    <property type="match status" value="1"/>
</dbReference>
<dbReference type="InterPro" id="IPR043504">
    <property type="entry name" value="Peptidase_S1_PA_chymotrypsin"/>
</dbReference>
<keyword evidence="4" id="KW-0645">Protease</keyword>
<evidence type="ECO:0000256" key="1">
    <source>
        <dbReference type="ARBA" id="ARBA00023157"/>
    </source>
</evidence>
<feature type="region of interest" description="Disordered" evidence="2">
    <location>
        <begin position="106"/>
        <end position="125"/>
    </location>
</feature>
<feature type="region of interest" description="Disordered" evidence="2">
    <location>
        <begin position="27"/>
        <end position="89"/>
    </location>
</feature>
<dbReference type="SUPFAM" id="SSF50494">
    <property type="entry name" value="Trypsin-like serine proteases"/>
    <property type="match status" value="1"/>
</dbReference>
<dbReference type="SMART" id="SM00020">
    <property type="entry name" value="Tryp_SPc"/>
    <property type="match status" value="1"/>
</dbReference>
<proteinExistence type="predicted"/>
<feature type="compositionally biased region" description="Basic and acidic residues" evidence="2">
    <location>
        <begin position="29"/>
        <end position="89"/>
    </location>
</feature>
<evidence type="ECO:0000313" key="4">
    <source>
        <dbReference type="EMBL" id="GIY97394.1"/>
    </source>
</evidence>
<accession>A0AAV4XTY3</accession>
<keyword evidence="1" id="KW-1015">Disulfide bond</keyword>
<evidence type="ECO:0000256" key="2">
    <source>
        <dbReference type="SAM" id="MobiDB-lite"/>
    </source>
</evidence>
<dbReference type="InterPro" id="IPR051333">
    <property type="entry name" value="CLIP_Serine_Protease"/>
</dbReference>
<feature type="compositionally biased region" description="Acidic residues" evidence="2">
    <location>
        <begin position="355"/>
        <end position="369"/>
    </location>
</feature>
<dbReference type="GO" id="GO:0006508">
    <property type="term" value="P:proteolysis"/>
    <property type="evidence" value="ECO:0007669"/>
    <property type="project" value="UniProtKB-KW"/>
</dbReference>
<protein>
    <submittedName>
        <fullName evidence="4">Chymotrypsin-like protease CTRL-1</fullName>
    </submittedName>
</protein>
<gene>
    <name evidence="4" type="primary">CTRL_1</name>
    <name evidence="4" type="ORF">CEXT_655471</name>
</gene>
<evidence type="ECO:0000259" key="3">
    <source>
        <dbReference type="PROSITE" id="PS50240"/>
    </source>
</evidence>
<dbReference type="GO" id="GO:0004252">
    <property type="term" value="F:serine-type endopeptidase activity"/>
    <property type="evidence" value="ECO:0007669"/>
    <property type="project" value="InterPro"/>
</dbReference>
<comment type="caution">
    <text evidence="4">The sequence shown here is derived from an EMBL/GenBank/DDBJ whole genome shotgun (WGS) entry which is preliminary data.</text>
</comment>
<reference evidence="4 5" key="1">
    <citation type="submission" date="2021-06" db="EMBL/GenBank/DDBJ databases">
        <title>Caerostris extrusa draft genome.</title>
        <authorList>
            <person name="Kono N."/>
            <person name="Arakawa K."/>
        </authorList>
    </citation>
    <scope>NUCLEOTIDE SEQUENCE [LARGE SCALE GENOMIC DNA]</scope>
</reference>
<keyword evidence="5" id="KW-1185">Reference proteome</keyword>
<dbReference type="InterPro" id="IPR018114">
    <property type="entry name" value="TRYPSIN_HIS"/>
</dbReference>
<organism evidence="4 5">
    <name type="scientific">Caerostris extrusa</name>
    <name type="common">Bark spider</name>
    <name type="synonym">Caerostris bankana</name>
    <dbReference type="NCBI Taxonomy" id="172846"/>
    <lineage>
        <taxon>Eukaryota</taxon>
        <taxon>Metazoa</taxon>
        <taxon>Ecdysozoa</taxon>
        <taxon>Arthropoda</taxon>
        <taxon>Chelicerata</taxon>
        <taxon>Arachnida</taxon>
        <taxon>Araneae</taxon>
        <taxon>Araneomorphae</taxon>
        <taxon>Entelegynae</taxon>
        <taxon>Araneoidea</taxon>
        <taxon>Araneidae</taxon>
        <taxon>Caerostris</taxon>
    </lineage>
</organism>
<keyword evidence="4" id="KW-0378">Hydrolase</keyword>
<dbReference type="InterPro" id="IPR001314">
    <property type="entry name" value="Peptidase_S1A"/>
</dbReference>
<feature type="region of interest" description="Disordered" evidence="2">
    <location>
        <begin position="355"/>
        <end position="379"/>
    </location>
</feature>